<keyword evidence="2" id="KW-1185">Reference proteome</keyword>
<keyword evidence="1" id="KW-0489">Methyltransferase</keyword>
<dbReference type="AlphaFoldDB" id="A0A109W494"/>
<proteinExistence type="predicted"/>
<dbReference type="Gene3D" id="3.40.50.150">
    <property type="entry name" value="Vaccinia Virus protein VP39"/>
    <property type="match status" value="1"/>
</dbReference>
<dbReference type="RefSeq" id="WP_062252320.1">
    <property type="nucleotide sequence ID" value="NZ_CP014229.1"/>
</dbReference>
<evidence type="ECO:0000313" key="2">
    <source>
        <dbReference type="Proteomes" id="UP000069241"/>
    </source>
</evidence>
<reference evidence="2" key="1">
    <citation type="submission" date="2016-02" db="EMBL/GenBank/DDBJ databases">
        <authorList>
            <person name="Holder M.E."/>
            <person name="Ajami N.J."/>
            <person name="Petrosino J.F."/>
        </authorList>
    </citation>
    <scope>NUCLEOTIDE SEQUENCE [LARGE SCALE GENOMIC DNA]</scope>
    <source>
        <strain evidence="2">CCUG 45958</strain>
    </source>
</reference>
<dbReference type="InterPro" id="IPR029063">
    <property type="entry name" value="SAM-dependent_MTases_sf"/>
</dbReference>
<dbReference type="SUPFAM" id="SSF53335">
    <property type="entry name" value="S-adenosyl-L-methionine-dependent methyltransferases"/>
    <property type="match status" value="1"/>
</dbReference>
<dbReference type="EMBL" id="CP014229">
    <property type="protein sequence ID" value="AMD90018.1"/>
    <property type="molecule type" value="Genomic_DNA"/>
</dbReference>
<sequence length="166" mass="19216">MQEQCTLLPQILDPCCGGRMFYFDKHDPRILCCDIRREEHVLCDDRIFTVCPDTVADFRALPHADASFHLVVFDPPHLERCGPQSWQRKKYGKLTKGAWRDDLSAGFKECWRVLKPGGTLIFKWSETQISVQKVLTCFPQRPVFGHTTTANLKTHWMAFYKAVKQA</sequence>
<dbReference type="Proteomes" id="UP000069241">
    <property type="component" value="Chromosome"/>
</dbReference>
<dbReference type="GO" id="GO:0032259">
    <property type="term" value="P:methylation"/>
    <property type="evidence" value="ECO:0007669"/>
    <property type="project" value="UniProtKB-KW"/>
</dbReference>
<keyword evidence="1" id="KW-0808">Transferase</keyword>
<accession>A0A109W494</accession>
<protein>
    <submittedName>
        <fullName evidence="1">Methyltransferase</fullName>
    </submittedName>
</protein>
<dbReference type="STRING" id="44742.AXF13_07750"/>
<dbReference type="CDD" id="cd02440">
    <property type="entry name" value="AdoMet_MTases"/>
    <property type="match status" value="1"/>
</dbReference>
<dbReference type="KEGG" id="dfi:AXF13_07750"/>
<organism evidence="1 2">
    <name type="scientific">Desulfovibrio fairfieldensis</name>
    <dbReference type="NCBI Taxonomy" id="44742"/>
    <lineage>
        <taxon>Bacteria</taxon>
        <taxon>Pseudomonadati</taxon>
        <taxon>Thermodesulfobacteriota</taxon>
        <taxon>Desulfovibrionia</taxon>
        <taxon>Desulfovibrionales</taxon>
        <taxon>Desulfovibrionaceae</taxon>
        <taxon>Desulfovibrio</taxon>
    </lineage>
</organism>
<name>A0A109W494_9BACT</name>
<gene>
    <name evidence="1" type="ORF">AXF13_07750</name>
</gene>
<dbReference type="REBASE" id="138425">
    <property type="entry name" value="M.Dfa45958ORF7750P"/>
</dbReference>
<evidence type="ECO:0000313" key="1">
    <source>
        <dbReference type="EMBL" id="AMD90018.1"/>
    </source>
</evidence>
<dbReference type="GO" id="GO:0008168">
    <property type="term" value="F:methyltransferase activity"/>
    <property type="evidence" value="ECO:0007669"/>
    <property type="project" value="UniProtKB-KW"/>
</dbReference>